<evidence type="ECO:0000313" key="3">
    <source>
        <dbReference type="Proteomes" id="UP001163255"/>
    </source>
</evidence>
<reference evidence="2" key="1">
    <citation type="submission" date="2022-10" db="EMBL/GenBank/DDBJ databases">
        <title>Completed Genome Sequence of two octocoral isolated bacterium, Endozoicomonas euniceicola EF212T and Endozoicomonas gorgoniicola PS125T.</title>
        <authorList>
            <person name="Chiou Y.-J."/>
            <person name="Chen Y.-H."/>
        </authorList>
    </citation>
    <scope>NUCLEOTIDE SEQUENCE</scope>
    <source>
        <strain evidence="2">EF212</strain>
    </source>
</reference>
<dbReference type="SUPFAM" id="SSF54913">
    <property type="entry name" value="GlnB-like"/>
    <property type="match status" value="1"/>
</dbReference>
<name>A0ABY6GSE5_9GAMM</name>
<dbReference type="Pfam" id="PF09413">
    <property type="entry name" value="DUF2007"/>
    <property type="match status" value="1"/>
</dbReference>
<protein>
    <submittedName>
        <fullName evidence="2">DUF2007 domain-containing protein</fullName>
    </submittedName>
</protein>
<dbReference type="RefSeq" id="WP_262597822.1">
    <property type="nucleotide sequence ID" value="NZ_CP103300.1"/>
</dbReference>
<keyword evidence="3" id="KW-1185">Reference proteome</keyword>
<sequence>MLVTISRYSFPYEAWLAKGLLDSQDIPAFVFDEHLIAMNWLYSNAVGGVRLLVPEACVDCAKELLTLEGVVEDGEEHYRCQQCGSCDTEIQLSGKRRAFLMFMLIQFPLFPVREFYYCRTCGCKSDPVSRIPGCYLVPPLQD</sequence>
<organism evidence="2 3">
    <name type="scientific">Endozoicomonas euniceicola</name>
    <dbReference type="NCBI Taxonomy" id="1234143"/>
    <lineage>
        <taxon>Bacteria</taxon>
        <taxon>Pseudomonadati</taxon>
        <taxon>Pseudomonadota</taxon>
        <taxon>Gammaproteobacteria</taxon>
        <taxon>Oceanospirillales</taxon>
        <taxon>Endozoicomonadaceae</taxon>
        <taxon>Endozoicomonas</taxon>
    </lineage>
</organism>
<dbReference type="Gene3D" id="3.30.70.790">
    <property type="entry name" value="UreE, C-terminal domain"/>
    <property type="match status" value="1"/>
</dbReference>
<evidence type="ECO:0000313" key="2">
    <source>
        <dbReference type="EMBL" id="UYM15683.1"/>
    </source>
</evidence>
<feature type="domain" description="DUF2007" evidence="1">
    <location>
        <begin position="8"/>
        <end position="66"/>
    </location>
</feature>
<dbReference type="InterPro" id="IPR018551">
    <property type="entry name" value="DUF2007"/>
</dbReference>
<accession>A0ABY6GSE5</accession>
<dbReference type="Proteomes" id="UP001163255">
    <property type="component" value="Chromosome"/>
</dbReference>
<evidence type="ECO:0000259" key="1">
    <source>
        <dbReference type="Pfam" id="PF09413"/>
    </source>
</evidence>
<dbReference type="EMBL" id="CP103300">
    <property type="protein sequence ID" value="UYM15683.1"/>
    <property type="molecule type" value="Genomic_DNA"/>
</dbReference>
<proteinExistence type="predicted"/>
<dbReference type="InterPro" id="IPR011322">
    <property type="entry name" value="N-reg_PII-like_a/b"/>
</dbReference>
<gene>
    <name evidence="2" type="ORF">NX720_23095</name>
</gene>